<protein>
    <submittedName>
        <fullName evidence="1">Uncharacterized protein</fullName>
    </submittedName>
</protein>
<dbReference type="SUPFAM" id="SSF47598">
    <property type="entry name" value="Ribbon-helix-helix"/>
    <property type="match status" value="1"/>
</dbReference>
<organism evidence="1 2">
    <name type="scientific">Methanohalophilus portucalensis FDF-1</name>
    <dbReference type="NCBI Taxonomy" id="523843"/>
    <lineage>
        <taxon>Archaea</taxon>
        <taxon>Methanobacteriati</taxon>
        <taxon>Methanobacteriota</taxon>
        <taxon>Stenosarchaea group</taxon>
        <taxon>Methanomicrobia</taxon>
        <taxon>Methanosarcinales</taxon>
        <taxon>Methanosarcinaceae</taxon>
        <taxon>Methanohalophilus</taxon>
    </lineage>
</organism>
<gene>
    <name evidence="1" type="ORF">MPF_1815</name>
</gene>
<dbReference type="RefSeq" id="WP_205781720.1">
    <property type="nucleotide sequence ID" value="NZ_FXBN01000003.1"/>
</dbReference>
<sequence length="47" mass="5674">MKQRITITVDEDILPIFDEMANERMIAKSRLINQLIKNEIDKWKNTR</sequence>
<dbReference type="AlphaFoldDB" id="A0A1L9C2X4"/>
<dbReference type="Gene3D" id="1.10.1220.10">
    <property type="entry name" value="Met repressor-like"/>
    <property type="match status" value="1"/>
</dbReference>
<comment type="caution">
    <text evidence="1">The sequence shown here is derived from an EMBL/GenBank/DDBJ whole genome shotgun (WGS) entry which is preliminary data.</text>
</comment>
<dbReference type="InterPro" id="IPR010985">
    <property type="entry name" value="Ribbon_hlx_hlx"/>
</dbReference>
<proteinExistence type="predicted"/>
<dbReference type="InterPro" id="IPR013321">
    <property type="entry name" value="Arc_rbn_hlx_hlx"/>
</dbReference>
<evidence type="ECO:0000313" key="2">
    <source>
        <dbReference type="Proteomes" id="UP000185713"/>
    </source>
</evidence>
<reference evidence="1 2" key="1">
    <citation type="submission" date="2014-12" db="EMBL/GenBank/DDBJ databases">
        <title>The genome sequence of Methanohalophilus portucalensis strain FDF1.</title>
        <authorList>
            <person name="Lai M.-C."/>
            <person name="Lai S.-J."/>
        </authorList>
    </citation>
    <scope>NUCLEOTIDE SEQUENCE [LARGE SCALE GENOMIC DNA]</scope>
    <source>
        <strain evidence="1 2">FDF-1</strain>
    </source>
</reference>
<evidence type="ECO:0000313" key="1">
    <source>
        <dbReference type="EMBL" id="OJH48768.1"/>
    </source>
</evidence>
<dbReference type="EMBL" id="JWTK01000006">
    <property type="protein sequence ID" value="OJH48768.1"/>
    <property type="molecule type" value="Genomic_DNA"/>
</dbReference>
<dbReference type="GO" id="GO:0006355">
    <property type="term" value="P:regulation of DNA-templated transcription"/>
    <property type="evidence" value="ECO:0007669"/>
    <property type="project" value="InterPro"/>
</dbReference>
<dbReference type="Proteomes" id="UP000185713">
    <property type="component" value="Unassembled WGS sequence"/>
</dbReference>
<name>A0A1L9C2X4_9EURY</name>
<accession>A0A1L9C2X4</accession>